<comment type="caution">
    <text evidence="1">The sequence shown here is derived from an EMBL/GenBank/DDBJ whole genome shotgun (WGS) entry which is preliminary data.</text>
</comment>
<dbReference type="EMBL" id="PDEP01000018">
    <property type="protein sequence ID" value="PEN05000.1"/>
    <property type="molecule type" value="Genomic_DNA"/>
</dbReference>
<dbReference type="AlphaFoldDB" id="A0A2H3NKW5"/>
<keyword evidence="2" id="KW-1185">Reference proteome</keyword>
<protein>
    <submittedName>
        <fullName evidence="1">Uncharacterized protein</fullName>
    </submittedName>
</protein>
<sequence>MLNAEEVVLPTVVGATGDGTALTITGFVGGQGSHQIEDGSNRSDRSFETCQIFESHVLRLWDYSSHVIPDEAPIAPKIRDPDFILEGGATRAGLALGSFPRRASGLRMTSKCGRKPIMALLLNPTVPRWISK</sequence>
<evidence type="ECO:0000313" key="2">
    <source>
        <dbReference type="Proteomes" id="UP000221024"/>
    </source>
</evidence>
<reference evidence="1 2" key="1">
    <citation type="submission" date="2017-10" db="EMBL/GenBank/DDBJ databases">
        <title>Draft genome of Longimonas halophila.</title>
        <authorList>
            <person name="Goh K.M."/>
            <person name="Shamsir M.S."/>
            <person name="Lim S.W."/>
        </authorList>
    </citation>
    <scope>NUCLEOTIDE SEQUENCE [LARGE SCALE GENOMIC DNA]</scope>
    <source>
        <strain evidence="1 2">KCTC 42399</strain>
    </source>
</reference>
<organism evidence="1 2">
    <name type="scientific">Longimonas halophila</name>
    <dbReference type="NCBI Taxonomy" id="1469170"/>
    <lineage>
        <taxon>Bacteria</taxon>
        <taxon>Pseudomonadati</taxon>
        <taxon>Rhodothermota</taxon>
        <taxon>Rhodothermia</taxon>
        <taxon>Rhodothermales</taxon>
        <taxon>Salisaetaceae</taxon>
        <taxon>Longimonas</taxon>
    </lineage>
</organism>
<proteinExistence type="predicted"/>
<accession>A0A2H3NKW5</accession>
<name>A0A2H3NKW5_9BACT</name>
<evidence type="ECO:0000313" key="1">
    <source>
        <dbReference type="EMBL" id="PEN05000.1"/>
    </source>
</evidence>
<gene>
    <name evidence="1" type="ORF">CRI93_14155</name>
</gene>
<dbReference type="Proteomes" id="UP000221024">
    <property type="component" value="Unassembled WGS sequence"/>
</dbReference>